<dbReference type="InterPro" id="IPR011009">
    <property type="entry name" value="Kinase-like_dom_sf"/>
</dbReference>
<dbReference type="GO" id="GO:0004674">
    <property type="term" value="F:protein serine/threonine kinase activity"/>
    <property type="evidence" value="ECO:0007669"/>
    <property type="project" value="UniProtKB-KW"/>
</dbReference>
<dbReference type="Gene3D" id="3.30.200.20">
    <property type="entry name" value="Phosphorylase Kinase, domain 1"/>
    <property type="match status" value="1"/>
</dbReference>
<gene>
    <name evidence="6" type="ORF">HLB09_07125</name>
</gene>
<keyword evidence="4" id="KW-0067">ATP-binding</keyword>
<dbReference type="PROSITE" id="PS50011">
    <property type="entry name" value="PROTEIN_KINASE_DOM"/>
    <property type="match status" value="1"/>
</dbReference>
<protein>
    <submittedName>
        <fullName evidence="6">Serine/threonine protein kinase</fullName>
    </submittedName>
</protein>
<keyword evidence="2" id="KW-0547">Nucleotide-binding</keyword>
<keyword evidence="6" id="KW-0723">Serine/threonine-protein kinase</keyword>
<accession>A0A849BTL3</accession>
<feature type="domain" description="Protein kinase" evidence="5">
    <location>
        <begin position="1"/>
        <end position="241"/>
    </location>
</feature>
<feature type="non-terminal residue" evidence="6">
    <location>
        <position position="275"/>
    </location>
</feature>
<dbReference type="SUPFAM" id="SSF56112">
    <property type="entry name" value="Protein kinase-like (PK-like)"/>
    <property type="match status" value="1"/>
</dbReference>
<organism evidence="6 7">
    <name type="scientific">Pseudokineococcus marinus</name>
    <dbReference type="NCBI Taxonomy" id="351215"/>
    <lineage>
        <taxon>Bacteria</taxon>
        <taxon>Bacillati</taxon>
        <taxon>Actinomycetota</taxon>
        <taxon>Actinomycetes</taxon>
        <taxon>Kineosporiales</taxon>
        <taxon>Kineosporiaceae</taxon>
        <taxon>Pseudokineococcus</taxon>
    </lineage>
</organism>
<dbReference type="InterPro" id="IPR008271">
    <property type="entry name" value="Ser/Thr_kinase_AS"/>
</dbReference>
<evidence type="ECO:0000256" key="3">
    <source>
        <dbReference type="ARBA" id="ARBA00022777"/>
    </source>
</evidence>
<dbReference type="EMBL" id="JABEMA010000075">
    <property type="protein sequence ID" value="NNH22866.1"/>
    <property type="molecule type" value="Genomic_DNA"/>
</dbReference>
<dbReference type="AlphaFoldDB" id="A0A849BTL3"/>
<dbReference type="GO" id="GO:0005524">
    <property type="term" value="F:ATP binding"/>
    <property type="evidence" value="ECO:0007669"/>
    <property type="project" value="UniProtKB-KW"/>
</dbReference>
<dbReference type="CDD" id="cd14014">
    <property type="entry name" value="STKc_PknB_like"/>
    <property type="match status" value="1"/>
</dbReference>
<evidence type="ECO:0000256" key="2">
    <source>
        <dbReference type="ARBA" id="ARBA00022741"/>
    </source>
</evidence>
<dbReference type="SMART" id="SM00220">
    <property type="entry name" value="S_TKc"/>
    <property type="match status" value="1"/>
</dbReference>
<evidence type="ECO:0000259" key="5">
    <source>
        <dbReference type="PROSITE" id="PS50011"/>
    </source>
</evidence>
<dbReference type="InterPro" id="IPR000719">
    <property type="entry name" value="Prot_kinase_dom"/>
</dbReference>
<dbReference type="Gene3D" id="1.10.510.10">
    <property type="entry name" value="Transferase(Phosphotransferase) domain 1"/>
    <property type="match status" value="1"/>
</dbReference>
<name>A0A849BTL3_9ACTN</name>
<evidence type="ECO:0000313" key="7">
    <source>
        <dbReference type="Proteomes" id="UP000555552"/>
    </source>
</evidence>
<proteinExistence type="predicted"/>
<dbReference type="Proteomes" id="UP000555552">
    <property type="component" value="Unassembled WGS sequence"/>
</dbReference>
<evidence type="ECO:0000256" key="1">
    <source>
        <dbReference type="ARBA" id="ARBA00022679"/>
    </source>
</evidence>
<keyword evidence="3 6" id="KW-0418">Kinase</keyword>
<dbReference type="PROSITE" id="PS00108">
    <property type="entry name" value="PROTEIN_KINASE_ST"/>
    <property type="match status" value="1"/>
</dbReference>
<keyword evidence="1" id="KW-0808">Transferase</keyword>
<reference evidence="6 7" key="1">
    <citation type="submission" date="2020-05" db="EMBL/GenBank/DDBJ databases">
        <title>MicrobeNet Type strains.</title>
        <authorList>
            <person name="Nicholson A.C."/>
        </authorList>
    </citation>
    <scope>NUCLEOTIDE SEQUENCE [LARGE SCALE GENOMIC DNA]</scope>
    <source>
        <strain evidence="6 7">JCM 14547</strain>
    </source>
</reference>
<keyword evidence="7" id="KW-1185">Reference proteome</keyword>
<comment type="caution">
    <text evidence="6">The sequence shown here is derived from an EMBL/GenBank/DDBJ whole genome shotgun (WGS) entry which is preliminary data.</text>
</comment>
<evidence type="ECO:0000313" key="6">
    <source>
        <dbReference type="EMBL" id="NNH22866.1"/>
    </source>
</evidence>
<sequence>MGVVHLALDPADRAVALKVLRPHVAGDPSARERLRREVAVLRRVRHRLVAEVLDADPDGPQPYVVTQFVPGRSLEQHVQEEGPLAPAALARLADGLGQALAAVHDAGVVHRDLKPANVLMLDGDPVVIDFGIAKVADDVRLTSADLVMGTPGYLAPELADGAEAGPAADWWGWAATTAFAATGRPPFGRGPWPVVLDRVRRGAADLDGVPEPLVPVLAAALSPRVEERPREGWLRRAVEDLAEAARRGDPGGAGPSAGDAAATSALVGLAGGAPL</sequence>
<dbReference type="PANTHER" id="PTHR43289">
    <property type="entry name" value="MITOGEN-ACTIVATED PROTEIN KINASE KINASE KINASE 20-RELATED"/>
    <property type="match status" value="1"/>
</dbReference>
<dbReference type="Pfam" id="PF00069">
    <property type="entry name" value="Pkinase"/>
    <property type="match status" value="1"/>
</dbReference>
<dbReference type="PANTHER" id="PTHR43289:SF34">
    <property type="entry name" value="SERINE_THREONINE-PROTEIN KINASE YBDM-RELATED"/>
    <property type="match status" value="1"/>
</dbReference>
<evidence type="ECO:0000256" key="4">
    <source>
        <dbReference type="ARBA" id="ARBA00022840"/>
    </source>
</evidence>